<feature type="transmembrane region" description="Helical" evidence="1">
    <location>
        <begin position="152"/>
        <end position="172"/>
    </location>
</feature>
<evidence type="ECO:0000313" key="3">
    <source>
        <dbReference type="Proteomes" id="UP001163846"/>
    </source>
</evidence>
<name>A0AA38PJD5_9AGAR</name>
<comment type="caution">
    <text evidence="2">The sequence shown here is derived from an EMBL/GenBank/DDBJ whole genome shotgun (WGS) entry which is preliminary data.</text>
</comment>
<dbReference type="SUPFAM" id="SSF53098">
    <property type="entry name" value="Ribonuclease H-like"/>
    <property type="match status" value="1"/>
</dbReference>
<sequence length="182" mass="20738">RKISFKIIHSTTILLPKWWEQVAGTQFEGQILPRDVATRWNSTFDMLAAFIRLKEPITEFLNRSSNGLAEYALDNEEWEAIEGLVSILKDATLFFSSSSPSVASIIPAMDIIDRSFASGIVNRQTLSAPVRHALLIGKRTLNKYYQLTDDSYIYRMAISTFLLHFLLLYDLLLPQYSILSSN</sequence>
<reference evidence="2" key="1">
    <citation type="submission" date="2022-08" db="EMBL/GenBank/DDBJ databases">
        <authorList>
            <consortium name="DOE Joint Genome Institute"/>
            <person name="Min B."/>
            <person name="Riley R."/>
            <person name="Sierra-Patev S."/>
            <person name="Naranjo-Ortiz M."/>
            <person name="Looney B."/>
            <person name="Konkel Z."/>
            <person name="Slot J.C."/>
            <person name="Sakamoto Y."/>
            <person name="Steenwyk J.L."/>
            <person name="Rokas A."/>
            <person name="Carro J."/>
            <person name="Camarero S."/>
            <person name="Ferreira P."/>
            <person name="Molpeceres G."/>
            <person name="Ruiz-Duenas F.J."/>
            <person name="Serrano A."/>
            <person name="Henrissat B."/>
            <person name="Drula E."/>
            <person name="Hughes K.W."/>
            <person name="Mata J.L."/>
            <person name="Ishikawa N.K."/>
            <person name="Vargas-Isla R."/>
            <person name="Ushijima S."/>
            <person name="Smith C.A."/>
            <person name="Ahrendt S."/>
            <person name="Andreopoulos W."/>
            <person name="He G."/>
            <person name="Labutti K."/>
            <person name="Lipzen A."/>
            <person name="Ng V."/>
            <person name="Sandor L."/>
            <person name="Barry K."/>
            <person name="Martinez A.T."/>
            <person name="Xiao Y."/>
            <person name="Gibbons J.G."/>
            <person name="Terashima K."/>
            <person name="Hibbett D.S."/>
            <person name="Grigoriev I.V."/>
        </authorList>
    </citation>
    <scope>NUCLEOTIDE SEQUENCE</scope>
    <source>
        <strain evidence="2">TFB9207</strain>
    </source>
</reference>
<organism evidence="2 3">
    <name type="scientific">Lentinula raphanica</name>
    <dbReference type="NCBI Taxonomy" id="153919"/>
    <lineage>
        <taxon>Eukaryota</taxon>
        <taxon>Fungi</taxon>
        <taxon>Dikarya</taxon>
        <taxon>Basidiomycota</taxon>
        <taxon>Agaricomycotina</taxon>
        <taxon>Agaricomycetes</taxon>
        <taxon>Agaricomycetidae</taxon>
        <taxon>Agaricales</taxon>
        <taxon>Marasmiineae</taxon>
        <taxon>Omphalotaceae</taxon>
        <taxon>Lentinula</taxon>
    </lineage>
</organism>
<keyword evidence="1" id="KW-1133">Transmembrane helix</keyword>
<keyword evidence="1" id="KW-0472">Membrane</keyword>
<dbReference type="AlphaFoldDB" id="A0AA38PJD5"/>
<dbReference type="EMBL" id="MU805969">
    <property type="protein sequence ID" value="KAJ3843700.1"/>
    <property type="molecule type" value="Genomic_DNA"/>
</dbReference>
<dbReference type="InterPro" id="IPR012337">
    <property type="entry name" value="RNaseH-like_sf"/>
</dbReference>
<evidence type="ECO:0000256" key="1">
    <source>
        <dbReference type="SAM" id="Phobius"/>
    </source>
</evidence>
<protein>
    <submittedName>
        <fullName evidence="2">Uncharacterized protein</fullName>
    </submittedName>
</protein>
<evidence type="ECO:0000313" key="2">
    <source>
        <dbReference type="EMBL" id="KAJ3843700.1"/>
    </source>
</evidence>
<feature type="non-terminal residue" evidence="2">
    <location>
        <position position="182"/>
    </location>
</feature>
<keyword evidence="3" id="KW-1185">Reference proteome</keyword>
<accession>A0AA38PJD5</accession>
<dbReference type="Proteomes" id="UP001163846">
    <property type="component" value="Unassembled WGS sequence"/>
</dbReference>
<proteinExistence type="predicted"/>
<keyword evidence="1" id="KW-0812">Transmembrane</keyword>
<gene>
    <name evidence="2" type="ORF">F5878DRAFT_527265</name>
</gene>